<protein>
    <recommendedName>
        <fullName evidence="4">Myb/SANT-like domain-containing protein</fullName>
    </recommendedName>
</protein>
<keyword evidence="3" id="KW-1185">Reference proteome</keyword>
<evidence type="ECO:0000313" key="2">
    <source>
        <dbReference type="EMBL" id="KAG6387507.1"/>
    </source>
</evidence>
<dbReference type="Proteomes" id="UP000298416">
    <property type="component" value="Unassembled WGS sequence"/>
</dbReference>
<organism evidence="2">
    <name type="scientific">Salvia splendens</name>
    <name type="common">Scarlet sage</name>
    <dbReference type="NCBI Taxonomy" id="180675"/>
    <lineage>
        <taxon>Eukaryota</taxon>
        <taxon>Viridiplantae</taxon>
        <taxon>Streptophyta</taxon>
        <taxon>Embryophyta</taxon>
        <taxon>Tracheophyta</taxon>
        <taxon>Spermatophyta</taxon>
        <taxon>Magnoliopsida</taxon>
        <taxon>eudicotyledons</taxon>
        <taxon>Gunneridae</taxon>
        <taxon>Pentapetalae</taxon>
        <taxon>asterids</taxon>
        <taxon>lamiids</taxon>
        <taxon>Lamiales</taxon>
        <taxon>Lamiaceae</taxon>
        <taxon>Nepetoideae</taxon>
        <taxon>Mentheae</taxon>
        <taxon>Salviinae</taxon>
        <taxon>Salvia</taxon>
        <taxon>Salvia subgen. Calosphace</taxon>
        <taxon>core Calosphace</taxon>
    </lineage>
</organism>
<reference evidence="2" key="1">
    <citation type="submission" date="2018-01" db="EMBL/GenBank/DDBJ databases">
        <authorList>
            <person name="Mao J.F."/>
        </authorList>
    </citation>
    <scope>NUCLEOTIDE SEQUENCE</scope>
    <source>
        <strain evidence="2">Huo1</strain>
        <tissue evidence="2">Leaf</tissue>
    </source>
</reference>
<gene>
    <name evidence="2" type="ORF">SASPL_152699</name>
</gene>
<name>A0A8X8Z0A2_SALSN</name>
<dbReference type="PANTHER" id="PTHR46250">
    <property type="entry name" value="MYB/SANT-LIKE DNA-BINDING DOMAIN PROTEIN-RELATED"/>
    <property type="match status" value="1"/>
</dbReference>
<dbReference type="AlphaFoldDB" id="A0A8X8Z0A2"/>
<evidence type="ECO:0000313" key="3">
    <source>
        <dbReference type="Proteomes" id="UP000298416"/>
    </source>
</evidence>
<evidence type="ECO:0000256" key="1">
    <source>
        <dbReference type="SAM" id="MobiDB-lite"/>
    </source>
</evidence>
<evidence type="ECO:0008006" key="4">
    <source>
        <dbReference type="Google" id="ProtNLM"/>
    </source>
</evidence>
<dbReference type="PANTHER" id="PTHR46250:SF15">
    <property type="entry name" value="OS01G0523800 PROTEIN"/>
    <property type="match status" value="1"/>
</dbReference>
<accession>A0A8X8Z0A2</accession>
<sequence>MVVACRFAPLASRVEKASLGDAVIVADHKAGLPLIVSFLAGRRVTVSATPIAGGGTDMAGPSSNKGLHHASDKLSTAHTPLLFTEAAETRLRNQEVEQQSLDVTGWKADNGFRDGSLSRILEALKREFPRTDLKISPNITSKISQWKKKLQLSLWNPRTKRCRLQPDYKIDCDNDKWEQIIRADKDARNMRFKSWPMWDAWNEIFGKDRAVDTPAADLKEMSKEVYSNGDPILESGDSDASDNDHETQSAKKKNKKRKVIDRSDILLEMLAKSNEDINSRLDKLTNRIGYEFDVSKSRKEVFATLRDIQGLTLG</sequence>
<reference evidence="2" key="2">
    <citation type="submission" date="2020-08" db="EMBL/GenBank/DDBJ databases">
        <title>Plant Genome Project.</title>
        <authorList>
            <person name="Zhang R.-G."/>
        </authorList>
    </citation>
    <scope>NUCLEOTIDE SEQUENCE</scope>
    <source>
        <strain evidence="2">Huo1</strain>
        <tissue evidence="2">Leaf</tissue>
    </source>
</reference>
<feature type="region of interest" description="Disordered" evidence="1">
    <location>
        <begin position="229"/>
        <end position="255"/>
    </location>
</feature>
<comment type="caution">
    <text evidence="2">The sequence shown here is derived from an EMBL/GenBank/DDBJ whole genome shotgun (WGS) entry which is preliminary data.</text>
</comment>
<dbReference type="EMBL" id="PNBA02000021">
    <property type="protein sequence ID" value="KAG6387507.1"/>
    <property type="molecule type" value="Genomic_DNA"/>
</dbReference>
<proteinExistence type="predicted"/>